<evidence type="ECO:0000313" key="2">
    <source>
        <dbReference type="EMBL" id="MBO3272029.1"/>
    </source>
</evidence>
<reference evidence="2 3" key="1">
    <citation type="submission" date="2021-03" db="EMBL/GenBank/DDBJ databases">
        <authorList>
            <person name="Kim M.K."/>
        </authorList>
    </citation>
    <scope>NUCLEOTIDE SEQUENCE [LARGE SCALE GENOMIC DNA]</scope>
    <source>
        <strain evidence="2 3">BT507</strain>
    </source>
</reference>
<dbReference type="EMBL" id="JAGETX010000009">
    <property type="protein sequence ID" value="MBO3272029.1"/>
    <property type="molecule type" value="Genomic_DNA"/>
</dbReference>
<gene>
    <name evidence="2" type="ORF">J4D97_15320</name>
</gene>
<name>A0ABS3TEF0_9BACT</name>
<keyword evidence="1" id="KW-0732">Signal</keyword>
<feature type="chain" id="PRO_5046306964" description="FTP domain-containing protein" evidence="1">
    <location>
        <begin position="23"/>
        <end position="221"/>
    </location>
</feature>
<dbReference type="RefSeq" id="WP_208308305.1">
    <property type="nucleotide sequence ID" value="NZ_JAGETX010000009.1"/>
</dbReference>
<dbReference type="Proteomes" id="UP000670527">
    <property type="component" value="Unassembled WGS sequence"/>
</dbReference>
<keyword evidence="3" id="KW-1185">Reference proteome</keyword>
<proteinExistence type="predicted"/>
<evidence type="ECO:0008006" key="4">
    <source>
        <dbReference type="Google" id="ProtNLM"/>
    </source>
</evidence>
<accession>A0ABS3TEF0</accession>
<evidence type="ECO:0000313" key="3">
    <source>
        <dbReference type="Proteomes" id="UP000670527"/>
    </source>
</evidence>
<feature type="signal peptide" evidence="1">
    <location>
        <begin position="1"/>
        <end position="22"/>
    </location>
</feature>
<dbReference type="PROSITE" id="PS51257">
    <property type="entry name" value="PROKAR_LIPOPROTEIN"/>
    <property type="match status" value="1"/>
</dbReference>
<sequence length="221" mass="24706">MIRLSTLLPAALASSFLLVSCAKQEAGPDKGCSELLAVPVSAHGLSSAEVATINGLFVRNRLDSRNLRYVRYVRESVQTYFPPYASFDSQVVTVEQYTNGLRIFTSQTIFAFKNGSFNFQNGQLSSGTSLSTSPMLSAGQVRDLFQATITEFDADRLKEVQRQCVSAEFGYYNLNAGISYAPEKLVKAWRVSLKNQEYPFAYYQDEAGQLIYYDNGIRTFR</sequence>
<organism evidence="2 3">
    <name type="scientific">Hymenobacter defluvii</name>
    <dbReference type="NCBI Taxonomy" id="2054411"/>
    <lineage>
        <taxon>Bacteria</taxon>
        <taxon>Pseudomonadati</taxon>
        <taxon>Bacteroidota</taxon>
        <taxon>Cytophagia</taxon>
        <taxon>Cytophagales</taxon>
        <taxon>Hymenobacteraceae</taxon>
        <taxon>Hymenobacter</taxon>
    </lineage>
</organism>
<evidence type="ECO:0000256" key="1">
    <source>
        <dbReference type="SAM" id="SignalP"/>
    </source>
</evidence>
<comment type="caution">
    <text evidence="2">The sequence shown here is derived from an EMBL/GenBank/DDBJ whole genome shotgun (WGS) entry which is preliminary data.</text>
</comment>
<protein>
    <recommendedName>
        <fullName evidence="4">FTP domain-containing protein</fullName>
    </recommendedName>
</protein>